<dbReference type="CDD" id="cd16342">
    <property type="entry name" value="FusC_FusB"/>
    <property type="match status" value="1"/>
</dbReference>
<feature type="domain" description="Elongation factor G-binding protein N-terminal" evidence="1">
    <location>
        <begin position="5"/>
        <end position="88"/>
    </location>
</feature>
<evidence type="ECO:0000259" key="1">
    <source>
        <dbReference type="Pfam" id="PF07299"/>
    </source>
</evidence>
<evidence type="ECO:0000313" key="4">
    <source>
        <dbReference type="Proteomes" id="UP001256711"/>
    </source>
</evidence>
<dbReference type="EMBL" id="JARQBJ010000003">
    <property type="protein sequence ID" value="MDT2810320.1"/>
    <property type="molecule type" value="Genomic_DNA"/>
</dbReference>
<name>A0AAW8TVW2_9ENTE</name>
<organism evidence="3 4">
    <name type="scientific">Enterococcus asini</name>
    <dbReference type="NCBI Taxonomy" id="57732"/>
    <lineage>
        <taxon>Bacteria</taxon>
        <taxon>Bacillati</taxon>
        <taxon>Bacillota</taxon>
        <taxon>Bacilli</taxon>
        <taxon>Lactobacillales</taxon>
        <taxon>Enterococcaceae</taxon>
        <taxon>Enterococcus</taxon>
    </lineage>
</organism>
<accession>A0AAW8TVW2</accession>
<evidence type="ECO:0000313" key="3">
    <source>
        <dbReference type="EMBL" id="MDT2810320.1"/>
    </source>
</evidence>
<dbReference type="InterPro" id="IPR038344">
    <property type="entry name" value="EF-G_N_sf"/>
</dbReference>
<sequence length="216" mass="24906">MLKPTIHPDQYMALRQIVHDLINTYQSVNDKTTVQTMQALATDKIRSTVPIDDPAMDDLLDFAMDVRLTRAKAESYFEAFKDFVIPFEKPSTKQVEKAFRKVKKLKQPNFDELDLREHTYIGWNDPGSQKKYLLFYSEGRLTGLSGNIPSEVKKNICTICHKEDNVALFMATTKTGSEGTYTKRGNYICIDSDKCNRQLTDRQNLDQFVDHLRPTK</sequence>
<dbReference type="Pfam" id="PF16571">
    <property type="entry name" value="FBP_C"/>
    <property type="match status" value="1"/>
</dbReference>
<dbReference type="RefSeq" id="WP_161999016.1">
    <property type="nucleotide sequence ID" value="NZ_CAJJLU010000004.1"/>
</dbReference>
<dbReference type="Gene3D" id="1.20.1280.250">
    <property type="match status" value="1"/>
</dbReference>
<dbReference type="InterPro" id="IPR010841">
    <property type="entry name" value="EF-G-binding_N"/>
</dbReference>
<gene>
    <name evidence="3" type="ORF">P7H43_07480</name>
</gene>
<reference evidence="3" key="1">
    <citation type="submission" date="2023-03" db="EMBL/GenBank/DDBJ databases">
        <authorList>
            <person name="Shen W."/>
            <person name="Cai J."/>
        </authorList>
    </citation>
    <scope>NUCLEOTIDE SEQUENCE</scope>
    <source>
        <strain evidence="3">B226-2</strain>
    </source>
</reference>
<dbReference type="AlphaFoldDB" id="A0AAW8TVW2"/>
<evidence type="ECO:0000259" key="2">
    <source>
        <dbReference type="Pfam" id="PF16571"/>
    </source>
</evidence>
<dbReference type="Pfam" id="PF07299">
    <property type="entry name" value="EF-G-binding_N"/>
    <property type="match status" value="1"/>
</dbReference>
<feature type="domain" description="Elongation factor G-binding protein C-terminal treble-clef zinc-finger" evidence="2">
    <location>
        <begin position="100"/>
        <end position="204"/>
    </location>
</feature>
<comment type="caution">
    <text evidence="3">The sequence shown here is derived from an EMBL/GenBank/DDBJ whole genome shotgun (WGS) entry which is preliminary data.</text>
</comment>
<dbReference type="InterPro" id="IPR032330">
    <property type="entry name" value="EF-G-binding_C"/>
</dbReference>
<protein>
    <submittedName>
        <fullName evidence="3">FusB/FusC family EF-G-binding protein</fullName>
    </submittedName>
</protein>
<dbReference type="Proteomes" id="UP001256711">
    <property type="component" value="Unassembled WGS sequence"/>
</dbReference>
<proteinExistence type="predicted"/>